<evidence type="ECO:0000259" key="5">
    <source>
        <dbReference type="Pfam" id="PF01494"/>
    </source>
</evidence>
<keyword evidence="3" id="KW-0274">FAD</keyword>
<feature type="domain" description="FAD-binding" evidence="5">
    <location>
        <begin position="4"/>
        <end position="68"/>
    </location>
</feature>
<dbReference type="Pfam" id="PF01494">
    <property type="entry name" value="FAD_binding_3"/>
    <property type="match status" value="1"/>
</dbReference>
<name>A0A1M4EQU8_9ACTN</name>
<keyword evidence="6" id="KW-0560">Oxidoreductase</keyword>
<dbReference type="AlphaFoldDB" id="A0A1M4EQU8"/>
<dbReference type="GO" id="GO:0071949">
    <property type="term" value="F:FAD binding"/>
    <property type="evidence" value="ECO:0007669"/>
    <property type="project" value="InterPro"/>
</dbReference>
<evidence type="ECO:0000313" key="6">
    <source>
        <dbReference type="EMBL" id="SBP01222.1"/>
    </source>
</evidence>
<dbReference type="PANTHER" id="PTHR43004:SF19">
    <property type="entry name" value="BINDING MONOOXYGENASE, PUTATIVE (JCVI)-RELATED"/>
    <property type="match status" value="1"/>
</dbReference>
<evidence type="ECO:0000256" key="3">
    <source>
        <dbReference type="ARBA" id="ARBA00022827"/>
    </source>
</evidence>
<dbReference type="EMBL" id="LT559118">
    <property type="protein sequence ID" value="SBP01222.1"/>
    <property type="molecule type" value="Genomic_DNA"/>
</dbReference>
<dbReference type="SUPFAM" id="SSF51905">
    <property type="entry name" value="FAD/NAD(P)-binding domain"/>
    <property type="match status" value="1"/>
</dbReference>
<dbReference type="InterPro" id="IPR002938">
    <property type="entry name" value="FAD-bd"/>
</dbReference>
<dbReference type="Gene3D" id="3.50.50.60">
    <property type="entry name" value="FAD/NAD(P)-binding domain"/>
    <property type="match status" value="1"/>
</dbReference>
<organism evidence="6">
    <name type="scientific">Nonomuraea gerenzanensis</name>
    <dbReference type="NCBI Taxonomy" id="93944"/>
    <lineage>
        <taxon>Bacteria</taxon>
        <taxon>Bacillati</taxon>
        <taxon>Actinomycetota</taxon>
        <taxon>Actinomycetes</taxon>
        <taxon>Streptosporangiales</taxon>
        <taxon>Streptosporangiaceae</taxon>
        <taxon>Nonomuraea</taxon>
    </lineage>
</organism>
<evidence type="ECO:0000256" key="4">
    <source>
        <dbReference type="SAM" id="MobiDB-lite"/>
    </source>
</evidence>
<accession>A0A1M4EQU8</accession>
<evidence type="ECO:0000256" key="1">
    <source>
        <dbReference type="ARBA" id="ARBA00001974"/>
    </source>
</evidence>
<evidence type="ECO:0000256" key="2">
    <source>
        <dbReference type="ARBA" id="ARBA00022630"/>
    </source>
</evidence>
<feature type="region of interest" description="Disordered" evidence="4">
    <location>
        <begin position="82"/>
        <end position="117"/>
    </location>
</feature>
<dbReference type="PANTHER" id="PTHR43004">
    <property type="entry name" value="TRK SYSTEM POTASSIUM UPTAKE PROTEIN"/>
    <property type="match status" value="1"/>
</dbReference>
<gene>
    <name evidence="6" type="ORF">BN4615_P10738</name>
</gene>
<reference evidence="6" key="1">
    <citation type="submission" date="2016-04" db="EMBL/GenBank/DDBJ databases">
        <authorList>
            <person name="Evans L.H."/>
            <person name="Alamgir A."/>
            <person name="Owens N."/>
            <person name="Weber N.D."/>
            <person name="Virtaneva K."/>
            <person name="Barbian K."/>
            <person name="Babar A."/>
            <person name="Rosenke K."/>
        </authorList>
    </citation>
    <scope>NUCLEOTIDE SEQUENCE</scope>
    <source>
        <strain evidence="6">Nono1</strain>
    </source>
</reference>
<comment type="cofactor">
    <cofactor evidence="1">
        <name>FAD</name>
        <dbReference type="ChEBI" id="CHEBI:57692"/>
    </cofactor>
</comment>
<proteinExistence type="predicted"/>
<dbReference type="InterPro" id="IPR036188">
    <property type="entry name" value="FAD/NAD-bd_sf"/>
</dbReference>
<dbReference type="RefSeq" id="WP_225269749.1">
    <property type="nucleotide sequence ID" value="NZ_CP084058.1"/>
</dbReference>
<dbReference type="GO" id="GO:0016709">
    <property type="term" value="F:oxidoreductase activity, acting on paired donors, with incorporation or reduction of molecular oxygen, NAD(P)H as one donor, and incorporation of one atom of oxygen"/>
    <property type="evidence" value="ECO:0007669"/>
    <property type="project" value="UniProtKB-ARBA"/>
</dbReference>
<keyword evidence="2" id="KW-0285">Flavoprotein</keyword>
<protein>
    <submittedName>
        <fullName evidence="6">Putative monooxygenase</fullName>
    </submittedName>
</protein>
<dbReference type="InterPro" id="IPR050641">
    <property type="entry name" value="RIFMO-like"/>
</dbReference>
<sequence>MNDDTDVLIAGAGLTGLTLAVDRARRGVPCRILDQAPQPAGGSKGKGLQPRTQEVFDDLGVAAPILAARAGGGHACSTCCGGRTSRCSPRTPRRASPEVRRCGRTCPRSRTEASGTP</sequence>
<keyword evidence="6" id="KW-0503">Monooxygenase</keyword>